<dbReference type="GO" id="GO:0005886">
    <property type="term" value="C:plasma membrane"/>
    <property type="evidence" value="ECO:0007669"/>
    <property type="project" value="UniProtKB-SubCell"/>
</dbReference>
<feature type="domain" description="Major facilitator superfamily (MFS) profile" evidence="7">
    <location>
        <begin position="40"/>
        <end position="450"/>
    </location>
</feature>
<feature type="transmembrane region" description="Helical" evidence="6">
    <location>
        <begin position="111"/>
        <end position="137"/>
    </location>
</feature>
<feature type="transmembrane region" description="Helical" evidence="6">
    <location>
        <begin position="333"/>
        <end position="356"/>
    </location>
</feature>
<dbReference type="OrthoDB" id="8596007at2"/>
<dbReference type="Proteomes" id="UP000033900">
    <property type="component" value="Unassembled WGS sequence"/>
</dbReference>
<keyword evidence="4 6" id="KW-1133">Transmembrane helix</keyword>
<accession>A0A0M2HTQ8</accession>
<keyword evidence="9" id="KW-1185">Reference proteome</keyword>
<organism evidence="8 9">
    <name type="scientific">Microbacterium hydrocarbonoxydans</name>
    <dbReference type="NCBI Taxonomy" id="273678"/>
    <lineage>
        <taxon>Bacteria</taxon>
        <taxon>Bacillati</taxon>
        <taxon>Actinomycetota</taxon>
        <taxon>Actinomycetes</taxon>
        <taxon>Micrococcales</taxon>
        <taxon>Microbacteriaceae</taxon>
        <taxon>Microbacterium</taxon>
    </lineage>
</organism>
<dbReference type="SUPFAM" id="SSF103473">
    <property type="entry name" value="MFS general substrate transporter"/>
    <property type="match status" value="1"/>
</dbReference>
<feature type="transmembrane region" description="Helical" evidence="6">
    <location>
        <begin position="190"/>
        <end position="214"/>
    </location>
</feature>
<dbReference type="PIRSF" id="PIRSF002808">
    <property type="entry name" value="Hexose_phosphate_transp"/>
    <property type="match status" value="1"/>
</dbReference>
<dbReference type="Pfam" id="PF07690">
    <property type="entry name" value="MFS_1"/>
    <property type="match status" value="1"/>
</dbReference>
<keyword evidence="5 6" id="KW-0472">Membrane</keyword>
<dbReference type="InterPro" id="IPR011701">
    <property type="entry name" value="MFS"/>
</dbReference>
<evidence type="ECO:0000256" key="4">
    <source>
        <dbReference type="ARBA" id="ARBA00022989"/>
    </source>
</evidence>
<dbReference type="CDD" id="cd17319">
    <property type="entry name" value="MFS_ExuT_GudP_like"/>
    <property type="match status" value="1"/>
</dbReference>
<comment type="subcellular location">
    <subcellularLocation>
        <location evidence="1">Cell membrane</location>
        <topology evidence="1">Multi-pass membrane protein</topology>
    </subcellularLocation>
</comment>
<dbReference type="RefSeq" id="WP_052676269.1">
    <property type="nucleotide sequence ID" value="NZ_JYJB01000008.1"/>
</dbReference>
<dbReference type="InterPro" id="IPR036259">
    <property type="entry name" value="MFS_trans_sf"/>
</dbReference>
<protein>
    <submittedName>
        <fullName evidence="8">L-galactonate transporter</fullName>
    </submittedName>
</protein>
<evidence type="ECO:0000313" key="8">
    <source>
        <dbReference type="EMBL" id="KJL47838.1"/>
    </source>
</evidence>
<dbReference type="PANTHER" id="PTHR11662:SF399">
    <property type="entry name" value="FI19708P1-RELATED"/>
    <property type="match status" value="1"/>
</dbReference>
<feature type="transmembrane region" description="Helical" evidence="6">
    <location>
        <begin position="36"/>
        <end position="53"/>
    </location>
</feature>
<evidence type="ECO:0000256" key="6">
    <source>
        <dbReference type="SAM" id="Phobius"/>
    </source>
</evidence>
<feature type="transmembrane region" description="Helical" evidence="6">
    <location>
        <begin position="397"/>
        <end position="418"/>
    </location>
</feature>
<evidence type="ECO:0000256" key="1">
    <source>
        <dbReference type="ARBA" id="ARBA00004651"/>
    </source>
</evidence>
<sequence length="467" mass="50804">MSSVDSPRPAGPPSGEKDLIPRTGLIIPKARKIGRVRWAIGFLLFFAVLINYIDRSSMSIAEHDMRMEFGLTEGQIGIILGSFGWSYALMQIPMGMLLDKIGIKWVMRAATVLWAISCFLTAMISGMGLLLIARLILGLAEAPIFPGAMKTTSYWFPRSERGMATVIFDSGQRLSNVIGFPLVGAAVALFGWRGAFITIGALSLIYFIVFFVFYRDPKEMNRKGRLSDAELSHILDGGAQHEDAPTTNPLANLGYILRQRKVWGMSLGLGCAGYVQWMLLTWLPGFLQSQMHMDVAKSGLFTAVPWLFAVIVQYLLPGYFLDRLIRNGRSSTAVRRVFIIGGMLLATTIVGTAFTTDLVWSLIWITLGITGITITFSVTNSLPALIAPEGSVGATGAVMNTVNNLIGTTAPIVTGFIVQFTGSFAWAFIVAGIMLVIGIVFYTVVLGRIEQIPTVEERAAAKAAAQV</sequence>
<evidence type="ECO:0000259" key="7">
    <source>
        <dbReference type="PROSITE" id="PS50850"/>
    </source>
</evidence>
<dbReference type="InterPro" id="IPR000849">
    <property type="entry name" value="Sugar_P_transporter"/>
</dbReference>
<name>A0A0M2HTQ8_9MICO</name>
<dbReference type="InterPro" id="IPR020846">
    <property type="entry name" value="MFS_dom"/>
</dbReference>
<evidence type="ECO:0000256" key="5">
    <source>
        <dbReference type="ARBA" id="ARBA00023136"/>
    </source>
</evidence>
<dbReference type="InterPro" id="IPR050382">
    <property type="entry name" value="MFS_Na/Anion_cotransporter"/>
</dbReference>
<dbReference type="GO" id="GO:0022857">
    <property type="term" value="F:transmembrane transporter activity"/>
    <property type="evidence" value="ECO:0007669"/>
    <property type="project" value="InterPro"/>
</dbReference>
<dbReference type="STRING" id="273678.RS84_01466"/>
<keyword evidence="2" id="KW-1003">Cell membrane</keyword>
<keyword evidence="3 6" id="KW-0812">Transmembrane</keyword>
<evidence type="ECO:0000256" key="2">
    <source>
        <dbReference type="ARBA" id="ARBA00022475"/>
    </source>
</evidence>
<reference evidence="8 9" key="1">
    <citation type="submission" date="2015-02" db="EMBL/GenBank/DDBJ databases">
        <title>Draft genome sequences of ten Microbacterium spp. with emphasis on heavy metal contaminated environments.</title>
        <authorList>
            <person name="Corretto E."/>
        </authorList>
    </citation>
    <scope>NUCLEOTIDE SEQUENCE [LARGE SCALE GENOMIC DNA]</scope>
    <source>
        <strain evidence="8 9">SA35</strain>
    </source>
</reference>
<dbReference type="EMBL" id="JYJB01000008">
    <property type="protein sequence ID" value="KJL47838.1"/>
    <property type="molecule type" value="Genomic_DNA"/>
</dbReference>
<evidence type="ECO:0000313" key="9">
    <source>
        <dbReference type="Proteomes" id="UP000033900"/>
    </source>
</evidence>
<feature type="transmembrane region" description="Helical" evidence="6">
    <location>
        <begin position="262"/>
        <end position="283"/>
    </location>
</feature>
<feature type="transmembrane region" description="Helical" evidence="6">
    <location>
        <begin position="303"/>
        <end position="321"/>
    </location>
</feature>
<comment type="caution">
    <text evidence="8">The sequence shown here is derived from an EMBL/GenBank/DDBJ whole genome shotgun (WGS) entry which is preliminary data.</text>
</comment>
<dbReference type="PANTHER" id="PTHR11662">
    <property type="entry name" value="SOLUTE CARRIER FAMILY 17"/>
    <property type="match status" value="1"/>
</dbReference>
<dbReference type="PROSITE" id="PS50850">
    <property type="entry name" value="MFS"/>
    <property type="match status" value="1"/>
</dbReference>
<feature type="transmembrane region" description="Helical" evidence="6">
    <location>
        <begin position="424"/>
        <end position="445"/>
    </location>
</feature>
<feature type="transmembrane region" description="Helical" evidence="6">
    <location>
        <begin position="73"/>
        <end position="90"/>
    </location>
</feature>
<evidence type="ECO:0000256" key="3">
    <source>
        <dbReference type="ARBA" id="ARBA00022692"/>
    </source>
</evidence>
<dbReference type="Gene3D" id="1.20.1250.20">
    <property type="entry name" value="MFS general substrate transporter like domains"/>
    <property type="match status" value="2"/>
</dbReference>
<dbReference type="PATRIC" id="fig|273678.4.peg.1464"/>
<proteinExistence type="predicted"/>
<dbReference type="AlphaFoldDB" id="A0A0M2HTQ8"/>
<gene>
    <name evidence="8" type="primary">yjjL</name>
    <name evidence="8" type="ORF">RS84_01466</name>
</gene>
<feature type="transmembrane region" description="Helical" evidence="6">
    <location>
        <begin position="362"/>
        <end position="385"/>
    </location>
</feature>